<dbReference type="AlphaFoldDB" id="A0A975FZ86"/>
<organism evidence="9 10">
    <name type="scientific">Phenylobacterium montanum</name>
    <dbReference type="NCBI Taxonomy" id="2823693"/>
    <lineage>
        <taxon>Bacteria</taxon>
        <taxon>Pseudomonadati</taxon>
        <taxon>Pseudomonadota</taxon>
        <taxon>Alphaproteobacteria</taxon>
        <taxon>Caulobacterales</taxon>
        <taxon>Caulobacteraceae</taxon>
        <taxon>Phenylobacterium</taxon>
    </lineage>
</organism>
<dbReference type="PANTHER" id="PTHR43756:SF5">
    <property type="entry name" value="CHOLINE MONOOXYGENASE, CHLOROPLASTIC"/>
    <property type="match status" value="1"/>
</dbReference>
<dbReference type="PROSITE" id="PS51296">
    <property type="entry name" value="RIESKE"/>
    <property type="match status" value="1"/>
</dbReference>
<dbReference type="KEGG" id="caul:KCG34_22065"/>
<dbReference type="Pfam" id="PF00848">
    <property type="entry name" value="Ring_hydroxyl_A"/>
    <property type="match status" value="1"/>
</dbReference>
<keyword evidence="2" id="KW-0001">2Fe-2S</keyword>
<dbReference type="GO" id="GO:0051537">
    <property type="term" value="F:2 iron, 2 sulfur cluster binding"/>
    <property type="evidence" value="ECO:0007669"/>
    <property type="project" value="UniProtKB-KW"/>
</dbReference>
<feature type="domain" description="Rieske" evidence="8">
    <location>
        <begin position="57"/>
        <end position="163"/>
    </location>
</feature>
<evidence type="ECO:0000256" key="6">
    <source>
        <dbReference type="ARBA" id="ARBA00023014"/>
    </source>
</evidence>
<keyword evidence="7" id="KW-0520">NAD</keyword>
<keyword evidence="6" id="KW-0411">Iron-sulfur</keyword>
<evidence type="ECO:0000256" key="3">
    <source>
        <dbReference type="ARBA" id="ARBA00022723"/>
    </source>
</evidence>
<dbReference type="GO" id="GO:0005506">
    <property type="term" value="F:iron ion binding"/>
    <property type="evidence" value="ECO:0007669"/>
    <property type="project" value="InterPro"/>
</dbReference>
<dbReference type="Gene3D" id="2.102.10.10">
    <property type="entry name" value="Rieske [2Fe-2S] iron-sulphur domain"/>
    <property type="match status" value="1"/>
</dbReference>
<proteinExistence type="predicted"/>
<gene>
    <name evidence="9" type="ORF">KCG34_22065</name>
</gene>
<comment type="cofactor">
    <cofactor evidence="1">
        <name>Fe cation</name>
        <dbReference type="ChEBI" id="CHEBI:24875"/>
    </cofactor>
</comment>
<keyword evidence="5" id="KW-0408">Iron</keyword>
<protein>
    <submittedName>
        <fullName evidence="9">Aromatic ring-hydroxylating dioxygenase subunit alpha</fullName>
    </submittedName>
</protein>
<keyword evidence="10" id="KW-1185">Reference proteome</keyword>
<dbReference type="Pfam" id="PF00355">
    <property type="entry name" value="Rieske"/>
    <property type="match status" value="1"/>
</dbReference>
<keyword evidence="9" id="KW-0223">Dioxygenase</keyword>
<dbReference type="InterPro" id="IPR001663">
    <property type="entry name" value="Rng_hydr_dOase-A"/>
</dbReference>
<dbReference type="EMBL" id="CP073078">
    <property type="protein sequence ID" value="QUD87699.1"/>
    <property type="molecule type" value="Genomic_DNA"/>
</dbReference>
<accession>A0A975FZ86</accession>
<dbReference type="PROSITE" id="PS00570">
    <property type="entry name" value="RING_HYDROXYL_ALPHA"/>
    <property type="match status" value="1"/>
</dbReference>
<name>A0A975FZ86_9CAUL</name>
<evidence type="ECO:0000313" key="10">
    <source>
        <dbReference type="Proteomes" id="UP000676409"/>
    </source>
</evidence>
<evidence type="ECO:0000256" key="1">
    <source>
        <dbReference type="ARBA" id="ARBA00001962"/>
    </source>
</evidence>
<evidence type="ECO:0000259" key="8">
    <source>
        <dbReference type="PROSITE" id="PS51296"/>
    </source>
</evidence>
<evidence type="ECO:0000256" key="7">
    <source>
        <dbReference type="ARBA" id="ARBA00023027"/>
    </source>
</evidence>
<evidence type="ECO:0000313" key="9">
    <source>
        <dbReference type="EMBL" id="QUD87699.1"/>
    </source>
</evidence>
<dbReference type="CDD" id="cd03469">
    <property type="entry name" value="Rieske_RO_Alpha_N"/>
    <property type="match status" value="1"/>
</dbReference>
<dbReference type="SUPFAM" id="SSF55961">
    <property type="entry name" value="Bet v1-like"/>
    <property type="match status" value="1"/>
</dbReference>
<dbReference type="Gene3D" id="3.90.380.10">
    <property type="entry name" value="Naphthalene 1,2-dioxygenase Alpha Subunit, Chain A, domain 1"/>
    <property type="match status" value="2"/>
</dbReference>
<dbReference type="Proteomes" id="UP000676409">
    <property type="component" value="Chromosome"/>
</dbReference>
<evidence type="ECO:0000256" key="5">
    <source>
        <dbReference type="ARBA" id="ARBA00023004"/>
    </source>
</evidence>
<dbReference type="PANTHER" id="PTHR43756">
    <property type="entry name" value="CHOLINE MONOOXYGENASE, CHLOROPLASTIC"/>
    <property type="match status" value="1"/>
</dbReference>
<dbReference type="SUPFAM" id="SSF50022">
    <property type="entry name" value="ISP domain"/>
    <property type="match status" value="1"/>
</dbReference>
<keyword evidence="3" id="KW-0479">Metal-binding</keyword>
<evidence type="ECO:0000256" key="2">
    <source>
        <dbReference type="ARBA" id="ARBA00022714"/>
    </source>
</evidence>
<dbReference type="RefSeq" id="WP_211937749.1">
    <property type="nucleotide sequence ID" value="NZ_CP073078.1"/>
</dbReference>
<dbReference type="InterPro" id="IPR015879">
    <property type="entry name" value="Ring_hydroxy_dOase_asu_C_dom"/>
</dbReference>
<sequence>MEALLDAPAIAQRILDHIDNQTTDVCDETWREPVANYRSEARFLIERDQVMRRVPTAFCPSAALDRPGAYIAREAAGTPLIAVRGGDGVVRAFRNACRHRGAQVACGHGREASFVCPYHGWTYGLDGALRHVPHEDGFPGLDKAKNGLVPLHAVAERGGIVFITQDAPAPGGPSLDGLPELLPPSLKLVSTGQQDSHANWKIVAEGFLEGYHIYATHRDTFFPVQFDNLNVVERFGWNSRVTFPYRNINKLRGVAPAERRVGGTLTHVYHLFPNVIVATFPQRTLLVVLEPISATLTRTLTYALAEEETIETAKDAIARDTDFVDAGAREDREVVESIQRGLASGANDHFQFGRFEGAITHFHRNLRALIEGMG</sequence>
<keyword evidence="4" id="KW-0560">Oxidoreductase</keyword>
<dbReference type="GO" id="GO:0051213">
    <property type="term" value="F:dioxygenase activity"/>
    <property type="evidence" value="ECO:0007669"/>
    <property type="project" value="UniProtKB-KW"/>
</dbReference>
<dbReference type="InterPro" id="IPR017941">
    <property type="entry name" value="Rieske_2Fe-2S"/>
</dbReference>
<dbReference type="InterPro" id="IPR015881">
    <property type="entry name" value="ARHD_Rieske_2Fe_2S"/>
</dbReference>
<dbReference type="InterPro" id="IPR036922">
    <property type="entry name" value="Rieske_2Fe-2S_sf"/>
</dbReference>
<reference evidence="9" key="1">
    <citation type="submission" date="2021-04" db="EMBL/GenBank/DDBJ databases">
        <title>The complete genome sequence of Caulobacter sp. S6.</title>
        <authorList>
            <person name="Tang Y."/>
            <person name="Ouyang W."/>
            <person name="Liu Q."/>
            <person name="Huang B."/>
            <person name="Guo Z."/>
            <person name="Lei P."/>
        </authorList>
    </citation>
    <scope>NUCLEOTIDE SEQUENCE</scope>
    <source>
        <strain evidence="9">S6</strain>
    </source>
</reference>
<evidence type="ECO:0000256" key="4">
    <source>
        <dbReference type="ARBA" id="ARBA00023002"/>
    </source>
</evidence>